<gene>
    <name evidence="2" type="ORF">JOQ06_005612</name>
</gene>
<feature type="compositionally biased region" description="Polar residues" evidence="1">
    <location>
        <begin position="39"/>
        <end position="51"/>
    </location>
</feature>
<accession>A0AAD6FRD2</accession>
<keyword evidence="3" id="KW-1185">Reference proteome</keyword>
<evidence type="ECO:0000256" key="1">
    <source>
        <dbReference type="SAM" id="MobiDB-lite"/>
    </source>
</evidence>
<organism evidence="2 3">
    <name type="scientific">Pogonophryne albipinna</name>
    <dbReference type="NCBI Taxonomy" id="1090488"/>
    <lineage>
        <taxon>Eukaryota</taxon>
        <taxon>Metazoa</taxon>
        <taxon>Chordata</taxon>
        <taxon>Craniata</taxon>
        <taxon>Vertebrata</taxon>
        <taxon>Euteleostomi</taxon>
        <taxon>Actinopterygii</taxon>
        <taxon>Neopterygii</taxon>
        <taxon>Teleostei</taxon>
        <taxon>Neoteleostei</taxon>
        <taxon>Acanthomorphata</taxon>
        <taxon>Eupercaria</taxon>
        <taxon>Perciformes</taxon>
        <taxon>Notothenioidei</taxon>
        <taxon>Pogonophryne</taxon>
    </lineage>
</organism>
<dbReference type="Proteomes" id="UP001219934">
    <property type="component" value="Unassembled WGS sequence"/>
</dbReference>
<comment type="caution">
    <text evidence="2">The sequence shown here is derived from an EMBL/GenBank/DDBJ whole genome shotgun (WGS) entry which is preliminary data.</text>
</comment>
<proteinExistence type="predicted"/>
<feature type="non-terminal residue" evidence="2">
    <location>
        <position position="1"/>
    </location>
</feature>
<feature type="region of interest" description="Disordered" evidence="1">
    <location>
        <begin position="1"/>
        <end position="76"/>
    </location>
</feature>
<dbReference type="EMBL" id="JAPTMU010000005">
    <property type="protein sequence ID" value="KAJ4943103.1"/>
    <property type="molecule type" value="Genomic_DNA"/>
</dbReference>
<protein>
    <submittedName>
        <fullName evidence="2">Uncharacterized protein</fullName>
    </submittedName>
</protein>
<dbReference type="AlphaFoldDB" id="A0AAD6FRD2"/>
<sequence length="101" mass="10906">MGCQEPSRMPVAGKAPSHQFPPCQMGISNGQLTKPAHQGASSILSTGQLSPQRKPLKQRQHGGEEGHDGSISFIPATHTVHTSITARRPQIRAALWMQFVT</sequence>
<name>A0AAD6FRD2_9TELE</name>
<evidence type="ECO:0000313" key="2">
    <source>
        <dbReference type="EMBL" id="KAJ4943103.1"/>
    </source>
</evidence>
<evidence type="ECO:0000313" key="3">
    <source>
        <dbReference type="Proteomes" id="UP001219934"/>
    </source>
</evidence>
<reference evidence="2" key="1">
    <citation type="submission" date="2022-11" db="EMBL/GenBank/DDBJ databases">
        <title>Chromosome-level genome of Pogonophryne albipinna.</title>
        <authorList>
            <person name="Jo E."/>
        </authorList>
    </citation>
    <scope>NUCLEOTIDE SEQUENCE</scope>
    <source>
        <strain evidence="2">SGF0006</strain>
        <tissue evidence="2">Muscle</tissue>
    </source>
</reference>